<proteinExistence type="predicted"/>
<evidence type="ECO:0000256" key="1">
    <source>
        <dbReference type="SAM" id="MobiDB-lite"/>
    </source>
</evidence>
<dbReference type="GeneID" id="19197982"/>
<gene>
    <name evidence="3" type="ORF">A1O5_13299</name>
</gene>
<dbReference type="RefSeq" id="XP_007752055.1">
    <property type="nucleotide sequence ID" value="XM_007753865.1"/>
</dbReference>
<dbReference type="Proteomes" id="UP000019471">
    <property type="component" value="Unassembled WGS sequence"/>
</dbReference>
<feature type="compositionally biased region" description="Basic and acidic residues" evidence="1">
    <location>
        <begin position="24"/>
        <end position="47"/>
    </location>
</feature>
<dbReference type="STRING" id="1182543.W9VMT2"/>
<dbReference type="InterPro" id="IPR039875">
    <property type="entry name" value="LENG1-like"/>
</dbReference>
<feature type="domain" description="CBF1-interacting co-repressor CIR N-terminal" evidence="2">
    <location>
        <begin position="10"/>
        <end position="44"/>
    </location>
</feature>
<dbReference type="HOGENOM" id="CLU_078263_0_0_1"/>
<accession>W9VMT2</accession>
<feature type="region of interest" description="Disordered" evidence="1">
    <location>
        <begin position="24"/>
        <end position="76"/>
    </location>
</feature>
<evidence type="ECO:0000259" key="2">
    <source>
        <dbReference type="SMART" id="SM01083"/>
    </source>
</evidence>
<protein>
    <recommendedName>
        <fullName evidence="2">CBF1-interacting co-repressor CIR N-terminal domain-containing protein</fullName>
    </recommendedName>
</protein>
<dbReference type="AlphaFoldDB" id="W9VMT2"/>
<dbReference type="SMART" id="SM01083">
    <property type="entry name" value="Cir_N"/>
    <property type="match status" value="1"/>
</dbReference>
<dbReference type="eggNOG" id="ENOG502RR25">
    <property type="taxonomic scope" value="Eukaryota"/>
</dbReference>
<dbReference type="PANTHER" id="PTHR22093:SF0">
    <property type="entry name" value="LEUKOCYTE RECEPTOR CLUSTER MEMBER 1"/>
    <property type="match status" value="1"/>
</dbReference>
<evidence type="ECO:0000313" key="3">
    <source>
        <dbReference type="EMBL" id="EXJ53431.1"/>
    </source>
</evidence>
<dbReference type="InterPro" id="IPR019339">
    <property type="entry name" value="CIR_N_dom"/>
</dbReference>
<evidence type="ECO:0000313" key="4">
    <source>
        <dbReference type="Proteomes" id="UP000019471"/>
    </source>
</evidence>
<comment type="caution">
    <text evidence="3">The sequence shown here is derived from an EMBL/GenBank/DDBJ whole genome shotgun (WGS) entry which is preliminary data.</text>
</comment>
<organism evidence="3 4">
    <name type="scientific">Cladophialophora psammophila CBS 110553</name>
    <dbReference type="NCBI Taxonomy" id="1182543"/>
    <lineage>
        <taxon>Eukaryota</taxon>
        <taxon>Fungi</taxon>
        <taxon>Dikarya</taxon>
        <taxon>Ascomycota</taxon>
        <taxon>Pezizomycotina</taxon>
        <taxon>Eurotiomycetes</taxon>
        <taxon>Chaetothyriomycetidae</taxon>
        <taxon>Chaetothyriales</taxon>
        <taxon>Herpotrichiellaceae</taxon>
        <taxon>Cladophialophora</taxon>
    </lineage>
</organism>
<dbReference type="PANTHER" id="PTHR22093">
    <property type="entry name" value="LEUKOCYTE RECEPTOR CLUSTER LRC MEMBER 1"/>
    <property type="match status" value="1"/>
</dbReference>
<reference evidence="3 4" key="1">
    <citation type="submission" date="2013-03" db="EMBL/GenBank/DDBJ databases">
        <title>The Genome Sequence of Cladophialophora psammophila CBS 110553.</title>
        <authorList>
            <consortium name="The Broad Institute Genomics Platform"/>
            <person name="Cuomo C."/>
            <person name="de Hoog S."/>
            <person name="Gorbushina A."/>
            <person name="Walker B."/>
            <person name="Young S.K."/>
            <person name="Zeng Q."/>
            <person name="Gargeya S."/>
            <person name="Fitzgerald M."/>
            <person name="Haas B."/>
            <person name="Abouelleil A."/>
            <person name="Allen A.W."/>
            <person name="Alvarado L."/>
            <person name="Arachchi H.M."/>
            <person name="Berlin A.M."/>
            <person name="Chapman S.B."/>
            <person name="Gainer-Dewar J."/>
            <person name="Goldberg J."/>
            <person name="Griggs A."/>
            <person name="Gujja S."/>
            <person name="Hansen M."/>
            <person name="Howarth C."/>
            <person name="Imamovic A."/>
            <person name="Ireland A."/>
            <person name="Larimer J."/>
            <person name="McCowan C."/>
            <person name="Murphy C."/>
            <person name="Pearson M."/>
            <person name="Poon T.W."/>
            <person name="Priest M."/>
            <person name="Roberts A."/>
            <person name="Saif S."/>
            <person name="Shea T."/>
            <person name="Sisk P."/>
            <person name="Sykes S."/>
            <person name="Wortman J."/>
            <person name="Nusbaum C."/>
            <person name="Birren B."/>
        </authorList>
    </citation>
    <scope>NUCLEOTIDE SEQUENCE [LARGE SCALE GENOMIC DNA]</scope>
    <source>
        <strain evidence="3 4">CBS 110553</strain>
    </source>
</reference>
<sequence>MPLHLLSKKSWNVYSPVNIERVKRDEAKARRQATEQEKRSLKQEAGDRLSTLQQQSKNQSKSLKRKLPGEDDTDRDIRLALEISPASTNKEKQDYGSLVDANGHISLIPVPEKRSCVDQEEAKDPYTVYLTDAIGKRDRSKDTWYTSIQPERQKWGDDNPQKQERELARLNANDPLAAMKRGVKALRENERQRQEWMRERERDLEEVVEMDMRNQKLMSIIGIERTNIVLGITIGTIIIIDIDDGIEITKLSKITRTLTKGMDTMEETIPTEPRAEKPTKPDGVKTFQCRVNTRLLLPKSYRQVCVPNA</sequence>
<dbReference type="EMBL" id="AMGX01000046">
    <property type="protein sequence ID" value="EXJ53431.1"/>
    <property type="molecule type" value="Genomic_DNA"/>
</dbReference>
<dbReference type="OrthoDB" id="2159131at2759"/>
<keyword evidence="4" id="KW-1185">Reference proteome</keyword>
<feature type="compositionally biased region" description="Low complexity" evidence="1">
    <location>
        <begin position="49"/>
        <end position="61"/>
    </location>
</feature>
<name>W9VMT2_9EURO</name>